<dbReference type="PROSITE" id="PS51257">
    <property type="entry name" value="PROKAR_LIPOPROTEIN"/>
    <property type="match status" value="1"/>
</dbReference>
<dbReference type="EMBL" id="JALAAR010000002">
    <property type="protein sequence ID" value="MEH8016231.1"/>
    <property type="molecule type" value="Genomic_DNA"/>
</dbReference>
<evidence type="ECO:0000313" key="3">
    <source>
        <dbReference type="EMBL" id="MEH8016231.1"/>
    </source>
</evidence>
<feature type="chain" id="PRO_5045884408" evidence="2">
    <location>
        <begin position="30"/>
        <end position="952"/>
    </location>
</feature>
<sequence>MIKRLTAQPCQRPLLLWPLLSALTLATVAGCSGPAGQHSRPRLGDIAPFDRSILAQNVSVSEQQLAQLYQQILQLQPAAQMRQKIQYRLSQMHTARLDKAELSAQQEQAELQQLVQQYQQLLKLYPDDPNNELISYQLARSYDLLGQQQACLEQLQQFLQHYPRSEFAAELWFRQADILYSRSQYTDALAAYLQVLGAGDAQLQQHARYMAGWSYFKLQQFEQADEQFLEVLDQSYSGYLADEDNQQSLQQEVLHTLSVSLSYQQQGESLQALLRRVPYYSGERPLALTERLYRNLAGFLAEKQLFAESLDSYRRFISDYPASLSAARMQLLLIEYYLADADAAQALAEQQRYIALFAPGSAFWQQGREAELIEVAPLLLQYLDYFARNQYRTAQQQSAEMQPAAYAAAIPLWQQMLTILSEPAVQRSALAQRYSSADLRYLLAESYAGAAMSEQALALYSELGYQQLADKPTLFSPQDAAYKALLLAGTLSAGYKDNGARLWQQQTDFVRYHSQHAAAQQVALQQLQLRYTEQDYPGVLTHSNSVIDWPHPAQSDAALVLEARFLHSQSELALALYASAEASITALLQAGSALSAERRTLLTEQLASSIYQQAQQPQLAADAVLAHLARLQHTLPDSAYHQAAAYQQIGLLHQAQQFTAVIPLLTSFIARYTDSERQLAAKALLLDSYEQAGQWGDAAAELLALVKSSTDAEQQREALYLAAQYQHKAGDNDGAVNSYRSYAHRYPQPHLVAQEARYQLVQLYQQKQDSYRQNFWLDKIASFEQQYAAEGNERSRQLAADALLALGRHESKLFSAVRLNHPLRSSLAKKRQHMTVAIKRFEQSMQYGLAASFSEAQYRVASLYQQMATALLQSDRPKGLEELALEEYELLLEEQAYPFEEQAIAIYRQNTSLTSQQLWDSWIAQSFAELAKLLPAKFDKTEQYSGVANEAY</sequence>
<dbReference type="InterPro" id="IPR019734">
    <property type="entry name" value="TPR_rpt"/>
</dbReference>
<proteinExistence type="predicted"/>
<reference evidence="3 4" key="1">
    <citation type="journal article" date="2023" name="Ecotoxicol. Environ. Saf.">
        <title>Mercury remediation potential of mercury-resistant strain Rheinheimera metallidurans sp. nov. isolated from a municipal waste dumping site.</title>
        <authorList>
            <person name="Yadav V."/>
            <person name="Manjhi A."/>
            <person name="Vadakedath N."/>
        </authorList>
    </citation>
    <scope>NUCLEOTIDE SEQUENCE [LARGE SCALE GENOMIC DNA]</scope>
    <source>
        <strain evidence="3 4">E-49</strain>
    </source>
</reference>
<dbReference type="SUPFAM" id="SSF48452">
    <property type="entry name" value="TPR-like"/>
    <property type="match status" value="2"/>
</dbReference>
<name>A0ABU8C2V1_9GAMM</name>
<comment type="caution">
    <text evidence="3">The sequence shown here is derived from an EMBL/GenBank/DDBJ whole genome shotgun (WGS) entry which is preliminary data.</text>
</comment>
<keyword evidence="1" id="KW-0175">Coiled coil</keyword>
<dbReference type="InterPro" id="IPR011990">
    <property type="entry name" value="TPR-like_helical_dom_sf"/>
</dbReference>
<keyword evidence="4" id="KW-1185">Reference proteome</keyword>
<accession>A0ABU8C2V1</accession>
<protein>
    <submittedName>
        <fullName evidence="3">Tetratricopeptide repeat protein</fullName>
    </submittedName>
</protein>
<dbReference type="Proteomes" id="UP001375382">
    <property type="component" value="Unassembled WGS sequence"/>
</dbReference>
<organism evidence="3 4">
    <name type="scientific">Rheinheimera muenzenbergensis</name>
    <dbReference type="NCBI Taxonomy" id="1193628"/>
    <lineage>
        <taxon>Bacteria</taxon>
        <taxon>Pseudomonadati</taxon>
        <taxon>Pseudomonadota</taxon>
        <taxon>Gammaproteobacteria</taxon>
        <taxon>Chromatiales</taxon>
        <taxon>Chromatiaceae</taxon>
        <taxon>Rheinheimera</taxon>
    </lineage>
</organism>
<dbReference type="RefSeq" id="WP_335734644.1">
    <property type="nucleotide sequence ID" value="NZ_JALAAR010000002.1"/>
</dbReference>
<evidence type="ECO:0000256" key="2">
    <source>
        <dbReference type="SAM" id="SignalP"/>
    </source>
</evidence>
<keyword evidence="2" id="KW-0732">Signal</keyword>
<dbReference type="Pfam" id="PF13174">
    <property type="entry name" value="TPR_6"/>
    <property type="match status" value="3"/>
</dbReference>
<evidence type="ECO:0000256" key="1">
    <source>
        <dbReference type="SAM" id="Coils"/>
    </source>
</evidence>
<feature type="coiled-coil region" evidence="1">
    <location>
        <begin position="92"/>
        <end position="124"/>
    </location>
</feature>
<feature type="signal peptide" evidence="2">
    <location>
        <begin position="1"/>
        <end position="29"/>
    </location>
</feature>
<evidence type="ECO:0000313" key="4">
    <source>
        <dbReference type="Proteomes" id="UP001375382"/>
    </source>
</evidence>
<gene>
    <name evidence="3" type="ORF">MN202_03200</name>
</gene>
<dbReference type="Gene3D" id="1.25.40.10">
    <property type="entry name" value="Tetratricopeptide repeat domain"/>
    <property type="match status" value="3"/>
</dbReference>